<evidence type="ECO:0000313" key="2">
    <source>
        <dbReference type="Proteomes" id="UP001589838"/>
    </source>
</evidence>
<reference evidence="1 2" key="1">
    <citation type="submission" date="2024-09" db="EMBL/GenBank/DDBJ databases">
        <authorList>
            <person name="Sun Q."/>
            <person name="Mori K."/>
        </authorList>
    </citation>
    <scope>NUCLEOTIDE SEQUENCE [LARGE SCALE GENOMIC DNA]</scope>
    <source>
        <strain evidence="1 2">NCAIM B.02610</strain>
    </source>
</reference>
<evidence type="ECO:0000313" key="1">
    <source>
        <dbReference type="EMBL" id="MFC0470619.1"/>
    </source>
</evidence>
<gene>
    <name evidence="1" type="ORF">ACFFHM_08935</name>
</gene>
<sequence length="129" mass="14783">MSLLRTIVGVWKSHEETSEKPKLPGLNTRYYKKNRETMIETINKVVNSNKFGNWKVTKIDTERGEVVIEKKGVSSYIMVVTVFKITPIKSAVDVYCSKQGSFGDLGNSYKHILEFYKALHTEVTPEDHK</sequence>
<protein>
    <recommendedName>
        <fullName evidence="3">DUF1499 domain-containing protein</fullName>
    </recommendedName>
</protein>
<accession>A0ABV6KBD3</accession>
<dbReference type="EMBL" id="JBHLUX010000024">
    <property type="protein sequence ID" value="MFC0470619.1"/>
    <property type="molecule type" value="Genomic_DNA"/>
</dbReference>
<organism evidence="1 2">
    <name type="scientific">Halalkalibacter kiskunsagensis</name>
    <dbReference type="NCBI Taxonomy" id="1548599"/>
    <lineage>
        <taxon>Bacteria</taxon>
        <taxon>Bacillati</taxon>
        <taxon>Bacillota</taxon>
        <taxon>Bacilli</taxon>
        <taxon>Bacillales</taxon>
        <taxon>Bacillaceae</taxon>
        <taxon>Halalkalibacter</taxon>
    </lineage>
</organism>
<name>A0ABV6KBD3_9BACI</name>
<proteinExistence type="predicted"/>
<evidence type="ECO:0008006" key="3">
    <source>
        <dbReference type="Google" id="ProtNLM"/>
    </source>
</evidence>
<keyword evidence="2" id="KW-1185">Reference proteome</keyword>
<comment type="caution">
    <text evidence="1">The sequence shown here is derived from an EMBL/GenBank/DDBJ whole genome shotgun (WGS) entry which is preliminary data.</text>
</comment>
<dbReference type="Proteomes" id="UP001589838">
    <property type="component" value="Unassembled WGS sequence"/>
</dbReference>
<dbReference type="RefSeq" id="WP_335959138.1">
    <property type="nucleotide sequence ID" value="NZ_JAXBLX010000004.1"/>
</dbReference>